<reference evidence="7 8" key="1">
    <citation type="submission" date="2019-04" db="EMBL/GenBank/DDBJ databases">
        <authorList>
            <person name="Li Y."/>
            <person name="Wang J."/>
        </authorList>
    </citation>
    <scope>NUCLEOTIDE SEQUENCE [LARGE SCALE GENOMIC DNA]</scope>
    <source>
        <strain evidence="7 8">DSM 14668</strain>
    </source>
</reference>
<keyword evidence="3 6" id="KW-1133">Transmembrane helix</keyword>
<name>A0A4V5PPW9_9BACT</name>
<dbReference type="RefSeq" id="WP_136935497.1">
    <property type="nucleotide sequence ID" value="NZ_SSMQ01000089.1"/>
</dbReference>
<feature type="transmembrane region" description="Helical" evidence="6">
    <location>
        <begin position="96"/>
        <end position="117"/>
    </location>
</feature>
<evidence type="ECO:0000256" key="4">
    <source>
        <dbReference type="ARBA" id="ARBA00023136"/>
    </source>
</evidence>
<evidence type="ECO:0000313" key="7">
    <source>
        <dbReference type="EMBL" id="TKC96373.1"/>
    </source>
</evidence>
<accession>A0A4V5PPW9</accession>
<dbReference type="OrthoDB" id="980719at2"/>
<organism evidence="7 8">
    <name type="scientific">Polyangium fumosum</name>
    <dbReference type="NCBI Taxonomy" id="889272"/>
    <lineage>
        <taxon>Bacteria</taxon>
        <taxon>Pseudomonadati</taxon>
        <taxon>Myxococcota</taxon>
        <taxon>Polyangia</taxon>
        <taxon>Polyangiales</taxon>
        <taxon>Polyangiaceae</taxon>
        <taxon>Polyangium</taxon>
    </lineage>
</organism>
<proteinExistence type="predicted"/>
<comment type="subcellular location">
    <subcellularLocation>
        <location evidence="1">Membrane</location>
        <topology evidence="1">Multi-pass membrane protein</topology>
    </subcellularLocation>
</comment>
<evidence type="ECO:0000256" key="3">
    <source>
        <dbReference type="ARBA" id="ARBA00022989"/>
    </source>
</evidence>
<feature type="region of interest" description="Disordered" evidence="5">
    <location>
        <begin position="1"/>
        <end position="32"/>
    </location>
</feature>
<gene>
    <name evidence="7" type="ORF">E8A74_45805</name>
</gene>
<evidence type="ECO:0000256" key="5">
    <source>
        <dbReference type="SAM" id="MobiDB-lite"/>
    </source>
</evidence>
<dbReference type="InterPro" id="IPR021147">
    <property type="entry name" value="DUF697"/>
</dbReference>
<evidence type="ECO:0000256" key="2">
    <source>
        <dbReference type="ARBA" id="ARBA00022692"/>
    </source>
</evidence>
<dbReference type="EMBL" id="SSMQ01000089">
    <property type="protein sequence ID" value="TKC96373.1"/>
    <property type="molecule type" value="Genomic_DNA"/>
</dbReference>
<evidence type="ECO:0000256" key="6">
    <source>
        <dbReference type="SAM" id="Phobius"/>
    </source>
</evidence>
<evidence type="ECO:0000313" key="8">
    <source>
        <dbReference type="Proteomes" id="UP000309215"/>
    </source>
</evidence>
<dbReference type="Proteomes" id="UP000309215">
    <property type="component" value="Unassembled WGS sequence"/>
</dbReference>
<dbReference type="GO" id="GO:0016020">
    <property type="term" value="C:membrane"/>
    <property type="evidence" value="ECO:0007669"/>
    <property type="project" value="UniProtKB-SubCell"/>
</dbReference>
<protein>
    <submittedName>
        <fullName evidence="7">DUF697 domain-containing protein</fullName>
    </submittedName>
</protein>
<evidence type="ECO:0000256" key="1">
    <source>
        <dbReference type="ARBA" id="ARBA00004141"/>
    </source>
</evidence>
<keyword evidence="2 6" id="KW-0812">Transmembrane</keyword>
<keyword evidence="8" id="KW-1185">Reference proteome</keyword>
<sequence length="188" mass="20340">MAGEATKVDRTETSTKHEVRADGAEVKSDLESNDVRPRASRAEAIIRRNVLWTLVAGVLPVPAVDLIAIKGTQLKMLKELADLYEVKFTRDVAKTLLGSLITSTWSVGMGTTLGYGLAKFVPVVGSALGIISTPLVAGAATYALGKVFMMHFETGGTFLNFDPNAMRSHFRSELEKAKETVAKMQQEP</sequence>
<dbReference type="Pfam" id="PF05128">
    <property type="entry name" value="DUF697"/>
    <property type="match status" value="1"/>
</dbReference>
<comment type="caution">
    <text evidence="7">The sequence shown here is derived from an EMBL/GenBank/DDBJ whole genome shotgun (WGS) entry which is preliminary data.</text>
</comment>
<dbReference type="AlphaFoldDB" id="A0A4V5PPW9"/>
<keyword evidence="4 6" id="KW-0472">Membrane</keyword>
<feature type="transmembrane region" description="Helical" evidence="6">
    <location>
        <begin position="123"/>
        <end position="144"/>
    </location>
</feature>